<feature type="transmembrane region" description="Helical" evidence="5">
    <location>
        <begin position="314"/>
        <end position="338"/>
    </location>
</feature>
<proteinExistence type="predicted"/>
<feature type="transmembrane region" description="Helical" evidence="5">
    <location>
        <begin position="253"/>
        <end position="275"/>
    </location>
</feature>
<evidence type="ECO:0000313" key="7">
    <source>
        <dbReference type="EMBL" id="MBN8661987.1"/>
    </source>
</evidence>
<feature type="domain" description="Sodium/calcium exchanger membrane region" evidence="6">
    <location>
        <begin position="4"/>
        <end position="150"/>
    </location>
</feature>
<keyword evidence="3 5" id="KW-1133">Transmembrane helix</keyword>
<organism evidence="7 8">
    <name type="scientific">Candidatus Obscuribacter phosphatis</name>
    <dbReference type="NCBI Taxonomy" id="1906157"/>
    <lineage>
        <taxon>Bacteria</taxon>
        <taxon>Bacillati</taxon>
        <taxon>Candidatus Melainabacteria</taxon>
        <taxon>Candidatus Obscuribacterales</taxon>
        <taxon>Candidatus Obscuribacteraceae</taxon>
        <taxon>Candidatus Obscuribacter</taxon>
    </lineage>
</organism>
<gene>
    <name evidence="7" type="ORF">J0M35_16585</name>
</gene>
<feature type="transmembrane region" description="Helical" evidence="5">
    <location>
        <begin position="188"/>
        <end position="206"/>
    </location>
</feature>
<dbReference type="Proteomes" id="UP000664277">
    <property type="component" value="Unassembled WGS sequence"/>
</dbReference>
<dbReference type="PANTHER" id="PTHR10846:SF8">
    <property type="entry name" value="INNER MEMBRANE PROTEIN YRBG"/>
    <property type="match status" value="1"/>
</dbReference>
<dbReference type="InterPro" id="IPR004481">
    <property type="entry name" value="K/Na/Ca-exchanger"/>
</dbReference>
<dbReference type="InterPro" id="IPR044880">
    <property type="entry name" value="NCX_ion-bd_dom_sf"/>
</dbReference>
<name>A0A8J7PC49_9BACT</name>
<keyword evidence="4 5" id="KW-0472">Membrane</keyword>
<comment type="caution">
    <text evidence="7">The sequence shown here is derived from an EMBL/GenBank/DDBJ whole genome shotgun (WGS) entry which is preliminary data.</text>
</comment>
<feature type="transmembrane region" description="Helical" evidence="5">
    <location>
        <begin position="287"/>
        <end position="308"/>
    </location>
</feature>
<comment type="subcellular location">
    <subcellularLocation>
        <location evidence="1">Membrane</location>
        <topology evidence="1">Multi-pass membrane protein</topology>
    </subcellularLocation>
</comment>
<feature type="transmembrane region" description="Helical" evidence="5">
    <location>
        <begin position="227"/>
        <end position="247"/>
    </location>
</feature>
<keyword evidence="2 5" id="KW-0812">Transmembrane</keyword>
<dbReference type="EMBL" id="JAFLCK010000028">
    <property type="protein sequence ID" value="MBN8661987.1"/>
    <property type="molecule type" value="Genomic_DNA"/>
</dbReference>
<evidence type="ECO:0000256" key="2">
    <source>
        <dbReference type="ARBA" id="ARBA00022692"/>
    </source>
</evidence>
<sequence length="339" mass="36423">MIFLEFAACAIVILIAGTKLSKHADVIAEATGLGKSWVGLLLLATVTSLPELLSSISAVTLNNVPDLAVSGTLGSCMFNMLVIASLDLHSKTRPVSALVQQGHQLSAGFGVVLLALAAIDILFGKYLPSITFLNSIDPMSLLFIVVYLFSMKLIYSYEKTRLQEFIHESAAATTTSQDEKESNGLKTAITWFTVHSIFIVVASLYLPDLAEQIAKQTGWGESFIGSSLIAITTSLPEITVSVAAARMGSFDMAVANLLGSNLFNVAILAITDFFYLKAPLLRSVQQINTLSALTAIVCSGVVIIGLTYQSKKKFYYLAGDAIAIAFFYILANTLLFMVH</sequence>
<dbReference type="GO" id="GO:0005262">
    <property type="term" value="F:calcium channel activity"/>
    <property type="evidence" value="ECO:0007669"/>
    <property type="project" value="TreeGrafter"/>
</dbReference>
<protein>
    <submittedName>
        <fullName evidence="7">Sodium:calcium antiporter</fullName>
    </submittedName>
</protein>
<dbReference type="GO" id="GO:0006874">
    <property type="term" value="P:intracellular calcium ion homeostasis"/>
    <property type="evidence" value="ECO:0007669"/>
    <property type="project" value="TreeGrafter"/>
</dbReference>
<evidence type="ECO:0000256" key="1">
    <source>
        <dbReference type="ARBA" id="ARBA00004141"/>
    </source>
</evidence>
<dbReference type="Gene3D" id="1.20.1420.30">
    <property type="entry name" value="NCX, central ion-binding region"/>
    <property type="match status" value="1"/>
</dbReference>
<feature type="transmembrane region" description="Helical" evidence="5">
    <location>
        <begin position="139"/>
        <end position="157"/>
    </location>
</feature>
<dbReference type="Pfam" id="PF01699">
    <property type="entry name" value="Na_Ca_ex"/>
    <property type="match status" value="2"/>
</dbReference>
<dbReference type="InterPro" id="IPR004837">
    <property type="entry name" value="NaCa_Exmemb"/>
</dbReference>
<reference evidence="7" key="1">
    <citation type="submission" date="2021-02" db="EMBL/GenBank/DDBJ databases">
        <title>Genome-Resolved Metagenomics of a Microbial Community Performing Photosynthetic Biological Nutrient Removal.</title>
        <authorList>
            <person name="Mcdaniel E.A."/>
        </authorList>
    </citation>
    <scope>NUCLEOTIDE SEQUENCE</scope>
    <source>
        <strain evidence="7">UWPOB_OBS1</strain>
    </source>
</reference>
<dbReference type="AlphaFoldDB" id="A0A8J7PC49"/>
<dbReference type="GO" id="GO:0008273">
    <property type="term" value="F:calcium, potassium:sodium antiporter activity"/>
    <property type="evidence" value="ECO:0007669"/>
    <property type="project" value="TreeGrafter"/>
</dbReference>
<evidence type="ECO:0000256" key="5">
    <source>
        <dbReference type="SAM" id="Phobius"/>
    </source>
</evidence>
<evidence type="ECO:0000259" key="6">
    <source>
        <dbReference type="Pfam" id="PF01699"/>
    </source>
</evidence>
<accession>A0A8J7PC49</accession>
<evidence type="ECO:0000313" key="8">
    <source>
        <dbReference type="Proteomes" id="UP000664277"/>
    </source>
</evidence>
<dbReference type="GO" id="GO:0005886">
    <property type="term" value="C:plasma membrane"/>
    <property type="evidence" value="ECO:0007669"/>
    <property type="project" value="TreeGrafter"/>
</dbReference>
<dbReference type="PANTHER" id="PTHR10846">
    <property type="entry name" value="SODIUM/POTASSIUM/CALCIUM EXCHANGER"/>
    <property type="match status" value="1"/>
</dbReference>
<feature type="transmembrane region" description="Helical" evidence="5">
    <location>
        <begin position="106"/>
        <end position="127"/>
    </location>
</feature>
<evidence type="ECO:0000256" key="4">
    <source>
        <dbReference type="ARBA" id="ARBA00023136"/>
    </source>
</evidence>
<feature type="domain" description="Sodium/calcium exchanger membrane region" evidence="6">
    <location>
        <begin position="189"/>
        <end position="335"/>
    </location>
</feature>
<evidence type="ECO:0000256" key="3">
    <source>
        <dbReference type="ARBA" id="ARBA00022989"/>
    </source>
</evidence>